<sequence>MSAAGNCPLCNATGVTVIWRNDVLRVIGVDDPSHPGFTRVIWNDHVREMTELPAAARSTLMETVWLVEQAQRDFLQPDKINLAQLGNMVPHVHWHIIPRWTCDSHFPEAIWAPAPSRSAAQQQQWHARKAQIDTLLPVYRAALVDALSAR</sequence>
<protein>
    <submittedName>
        <fullName evidence="3">Diadenosine tetraphosphate hydrolase</fullName>
    </submittedName>
</protein>
<dbReference type="InterPro" id="IPR011146">
    <property type="entry name" value="HIT-like"/>
</dbReference>
<dbReference type="InterPro" id="IPR036265">
    <property type="entry name" value="HIT-like_sf"/>
</dbReference>
<proteinExistence type="predicted"/>
<dbReference type="EMBL" id="PDNW01000011">
    <property type="protein sequence ID" value="PLC49335.1"/>
    <property type="molecule type" value="Genomic_DNA"/>
</dbReference>
<keyword evidence="3" id="KW-0378">Hydrolase</keyword>
<evidence type="ECO:0000313" key="4">
    <source>
        <dbReference type="Proteomes" id="UP000234190"/>
    </source>
</evidence>
<dbReference type="PIRSF" id="PIRSF000714">
    <property type="entry name" value="HIT"/>
    <property type="match status" value="1"/>
</dbReference>
<dbReference type="GO" id="GO:0016787">
    <property type="term" value="F:hydrolase activity"/>
    <property type="evidence" value="ECO:0007669"/>
    <property type="project" value="UniProtKB-KW"/>
</dbReference>
<dbReference type="RefSeq" id="WP_102074503.1">
    <property type="nucleotide sequence ID" value="NZ_PDNW01000011.1"/>
</dbReference>
<dbReference type="AlphaFoldDB" id="A0A2N4U2U2"/>
<feature type="domain" description="HIT" evidence="2">
    <location>
        <begin position="5"/>
        <end position="106"/>
    </location>
</feature>
<dbReference type="Gene3D" id="3.30.428.10">
    <property type="entry name" value="HIT-like"/>
    <property type="match status" value="1"/>
</dbReference>
<keyword evidence="4" id="KW-1185">Reference proteome</keyword>
<dbReference type="PROSITE" id="PS51084">
    <property type="entry name" value="HIT_2"/>
    <property type="match status" value="1"/>
</dbReference>
<evidence type="ECO:0000313" key="3">
    <source>
        <dbReference type="EMBL" id="PLC49335.1"/>
    </source>
</evidence>
<organism evidence="3 4">
    <name type="scientific">Pollutimonas subterranea</name>
    <dbReference type="NCBI Taxonomy" id="2045210"/>
    <lineage>
        <taxon>Bacteria</taxon>
        <taxon>Pseudomonadati</taxon>
        <taxon>Pseudomonadota</taxon>
        <taxon>Betaproteobacteria</taxon>
        <taxon>Burkholderiales</taxon>
        <taxon>Alcaligenaceae</taxon>
        <taxon>Pollutimonas</taxon>
    </lineage>
</organism>
<comment type="caution">
    <text evidence="3">The sequence shown here is derived from an EMBL/GenBank/DDBJ whole genome shotgun (WGS) entry which is preliminary data.</text>
</comment>
<dbReference type="Proteomes" id="UP000234190">
    <property type="component" value="Unassembled WGS sequence"/>
</dbReference>
<evidence type="ECO:0000256" key="1">
    <source>
        <dbReference type="PROSITE-ProRule" id="PRU00464"/>
    </source>
</evidence>
<dbReference type="InterPro" id="IPR026026">
    <property type="entry name" value="HIT_Hint"/>
</dbReference>
<dbReference type="SUPFAM" id="SSF54197">
    <property type="entry name" value="HIT-like"/>
    <property type="match status" value="1"/>
</dbReference>
<name>A0A2N4U2U2_9BURK</name>
<dbReference type="OrthoDB" id="9799145at2"/>
<feature type="short sequence motif" description="Histidine triad motif" evidence="1">
    <location>
        <begin position="91"/>
        <end position="95"/>
    </location>
</feature>
<reference evidence="3 4" key="1">
    <citation type="submission" date="2017-10" db="EMBL/GenBank/DDBJ databases">
        <title>Two draft genome sequences of Pusillimonas sp. strains isolated from a nitrate- and radionuclide-contaminated groundwater in Russia.</title>
        <authorList>
            <person name="Grouzdev D.S."/>
            <person name="Tourova T.P."/>
            <person name="Goeva M.A."/>
            <person name="Babich T.L."/>
            <person name="Sokolova D.S."/>
            <person name="Abdullin R."/>
            <person name="Poltaraus A.B."/>
            <person name="Toshchakov S.V."/>
            <person name="Nazina T.N."/>
        </authorList>
    </citation>
    <scope>NUCLEOTIDE SEQUENCE [LARGE SCALE GENOMIC DNA]</scope>
    <source>
        <strain evidence="3 4">JR1/69-3-13</strain>
    </source>
</reference>
<gene>
    <name evidence="3" type="ORF">CR159_13610</name>
</gene>
<evidence type="ECO:0000259" key="2">
    <source>
        <dbReference type="PROSITE" id="PS51084"/>
    </source>
</evidence>
<accession>A0A2N4U2U2</accession>
<dbReference type="Pfam" id="PF01230">
    <property type="entry name" value="HIT"/>
    <property type="match status" value="1"/>
</dbReference>